<gene>
    <name evidence="5 7" type="primary">msrP</name>
    <name evidence="7" type="ORF">IBG28_05455</name>
</gene>
<dbReference type="HAMAP" id="MF_01206">
    <property type="entry name" value="MsrP"/>
    <property type="match status" value="1"/>
</dbReference>
<dbReference type="Gene3D" id="3.90.420.10">
    <property type="entry name" value="Oxidoreductase, molybdopterin-binding domain"/>
    <property type="match status" value="1"/>
</dbReference>
<evidence type="ECO:0000313" key="7">
    <source>
        <dbReference type="EMBL" id="QNT07085.1"/>
    </source>
</evidence>
<feature type="binding site" evidence="5">
    <location>
        <position position="230"/>
    </location>
    <ligand>
        <name>Mo-molybdopterin</name>
        <dbReference type="ChEBI" id="CHEBI:71302"/>
    </ligand>
</feature>
<feature type="binding site" evidence="5">
    <location>
        <position position="182"/>
    </location>
    <ligand>
        <name>Mo-molybdopterin</name>
        <dbReference type="ChEBI" id="CHEBI:71302"/>
    </ligand>
</feature>
<organism evidence="7 8">
    <name type="scientific">Marinomonas arctica</name>
    <dbReference type="NCBI Taxonomy" id="383750"/>
    <lineage>
        <taxon>Bacteria</taxon>
        <taxon>Pseudomonadati</taxon>
        <taxon>Pseudomonadota</taxon>
        <taxon>Gammaproteobacteria</taxon>
        <taxon>Oceanospirillales</taxon>
        <taxon>Oceanospirillaceae</taxon>
        <taxon>Marinomonas</taxon>
    </lineage>
</organism>
<dbReference type="GO" id="GO:0016672">
    <property type="term" value="F:oxidoreductase activity, acting on a sulfur group of donors, quinone or similar compound as acceptor"/>
    <property type="evidence" value="ECO:0007669"/>
    <property type="project" value="UniProtKB-UniRule"/>
</dbReference>
<dbReference type="GO" id="GO:0043546">
    <property type="term" value="F:molybdopterin cofactor binding"/>
    <property type="evidence" value="ECO:0007669"/>
    <property type="project" value="UniProtKB-UniRule"/>
</dbReference>
<sequence length="330" mass="36958">MLILNKKASDCSESEVTDQSIYLNRRQFMKTTAGVALGVGAIGQVSAALQEGNPLSPSSSLVSSFQNIVETSYGKGDKVSPFNVATSYNNFYEFGYGKSDPKDRSSSLKTAPWTISVEGEAERTGVFDLDDIINESVLEERIYRLRCVEAWSMVIPWVGVSLASVLKRFQPTSKAKYVYFETLYDPKQMPGQLGGGLDWPYREGLRIDEAMNPLAFLAVGMYGSILPNQNGAPVRLVLPWKYGFKSIKSIVKIRFVETMPETTWSMLAPSEYGFYANVNPSVDHPRWSQQQERRLPGGVLFPNVIETKMFNGYEEEVASLYAGMDLKRFY</sequence>
<feature type="binding site" evidence="5">
    <location>
        <begin position="92"/>
        <end position="93"/>
    </location>
    <ligand>
        <name>Mo-molybdopterin</name>
        <dbReference type="ChEBI" id="CHEBI:71302"/>
    </ligand>
</feature>
<comment type="PTM">
    <text evidence="5">Predicted to be exported by the Tat system. The position of the signal peptide cleavage has not been experimentally proven.</text>
</comment>
<dbReference type="InterPro" id="IPR022867">
    <property type="entry name" value="MsrP"/>
</dbReference>
<dbReference type="OrthoDB" id="9795587at2"/>
<keyword evidence="8" id="KW-1185">Reference proteome</keyword>
<dbReference type="EMBL" id="CP061081">
    <property type="protein sequence ID" value="QNT07085.1"/>
    <property type="molecule type" value="Genomic_DNA"/>
</dbReference>
<comment type="catalytic activity">
    <reaction evidence="5">
        <text>L-methionyl-[protein] + a quinone + H2O = L-methionyl-(S)-S-oxide-[protein] + a quinol</text>
        <dbReference type="Rhea" id="RHEA:51292"/>
        <dbReference type="Rhea" id="RHEA-COMP:12313"/>
        <dbReference type="Rhea" id="RHEA-COMP:12315"/>
        <dbReference type="ChEBI" id="CHEBI:15377"/>
        <dbReference type="ChEBI" id="CHEBI:16044"/>
        <dbReference type="ChEBI" id="CHEBI:24646"/>
        <dbReference type="ChEBI" id="CHEBI:44120"/>
        <dbReference type="ChEBI" id="CHEBI:132124"/>
    </reaction>
</comment>
<keyword evidence="3 5" id="KW-0732">Signal</keyword>
<dbReference type="RefSeq" id="WP_111607969.1">
    <property type="nucleotide sequence ID" value="NZ_BMLJ01000016.1"/>
</dbReference>
<feature type="binding site" evidence="5">
    <location>
        <position position="147"/>
    </location>
    <ligand>
        <name>Mo-molybdopterin</name>
        <dbReference type="ChEBI" id="CHEBI:71302"/>
    </ligand>
    <ligandPart>
        <name>Mo</name>
        <dbReference type="ChEBI" id="CHEBI:28685"/>
    </ligandPart>
</feature>
<dbReference type="Pfam" id="PF00174">
    <property type="entry name" value="Oxidored_molyb"/>
    <property type="match status" value="1"/>
</dbReference>
<proteinExistence type="inferred from homology"/>
<dbReference type="NCBIfam" id="TIGR01409">
    <property type="entry name" value="TAT_signal_seq"/>
    <property type="match status" value="1"/>
</dbReference>
<keyword evidence="1 5" id="KW-0500">Molybdenum</keyword>
<dbReference type="InterPro" id="IPR000572">
    <property type="entry name" value="OxRdtase_Mopterin-bd_dom"/>
</dbReference>
<comment type="function">
    <text evidence="5">Part of the MsrPQ system that repairs oxidized periplasmic proteins containing methionine sulfoxide residues (Met-O), using respiratory chain electrons. Thus protects these proteins from oxidative-stress damage caused by reactive species of oxygen and chlorine generated by the host defense mechanisms. MsrPQ is essential for the maintenance of envelope integrity under bleach stress, rescuing a wide series of structurally unrelated periplasmic proteins from methionine oxidation. The catalytic subunit MsrP is non-stereospecific, being able to reduce both (R-) and (S-) diastereoisomers of methionine sulfoxide.</text>
</comment>
<evidence type="ECO:0000256" key="2">
    <source>
        <dbReference type="ARBA" id="ARBA00022723"/>
    </source>
</evidence>
<name>A0A7H1J9B9_9GAMM</name>
<comment type="subunit">
    <text evidence="5">Heterodimer of a catalytic subunit (MsrP) and a heme-binding subunit (MsrQ).</text>
</comment>
<accession>A0A7H1J9B9</accession>
<feature type="binding site" evidence="5">
    <location>
        <position position="235"/>
    </location>
    <ligand>
        <name>Mo-molybdopterin</name>
        <dbReference type="ChEBI" id="CHEBI:71302"/>
    </ligand>
</feature>
<dbReference type="InterPro" id="IPR006311">
    <property type="entry name" value="TAT_signal"/>
</dbReference>
<evidence type="ECO:0000256" key="3">
    <source>
        <dbReference type="ARBA" id="ARBA00022729"/>
    </source>
</evidence>
<feature type="binding site" evidence="5">
    <location>
        <begin position="246"/>
        <end position="248"/>
    </location>
    <ligand>
        <name>Mo-molybdopterin</name>
        <dbReference type="ChEBI" id="CHEBI:71302"/>
    </ligand>
</feature>
<dbReference type="PROSITE" id="PS51318">
    <property type="entry name" value="TAT"/>
    <property type="match status" value="1"/>
</dbReference>
<dbReference type="Proteomes" id="UP000516370">
    <property type="component" value="Chromosome"/>
</dbReference>
<dbReference type="EC" id="1.8.5.-" evidence="5"/>
<keyword evidence="2 5" id="KW-0479">Metal-binding</keyword>
<comment type="catalytic activity">
    <reaction evidence="5">
        <text>L-methionyl-[protein] + a quinone + H2O = L-methionyl-(R)-S-oxide-[protein] + a quinol</text>
        <dbReference type="Rhea" id="RHEA:51296"/>
        <dbReference type="Rhea" id="RHEA-COMP:12313"/>
        <dbReference type="Rhea" id="RHEA-COMP:12314"/>
        <dbReference type="ChEBI" id="CHEBI:15377"/>
        <dbReference type="ChEBI" id="CHEBI:16044"/>
        <dbReference type="ChEBI" id="CHEBI:24646"/>
        <dbReference type="ChEBI" id="CHEBI:45764"/>
        <dbReference type="ChEBI" id="CHEBI:132124"/>
    </reaction>
</comment>
<evidence type="ECO:0000259" key="6">
    <source>
        <dbReference type="Pfam" id="PF00174"/>
    </source>
</evidence>
<evidence type="ECO:0000313" key="8">
    <source>
        <dbReference type="Proteomes" id="UP000516370"/>
    </source>
</evidence>
<dbReference type="KEGG" id="mard:IBG28_05455"/>
<dbReference type="InterPro" id="IPR019546">
    <property type="entry name" value="TAT_signal_bac_arc"/>
</dbReference>
<dbReference type="PANTHER" id="PTHR43032">
    <property type="entry name" value="PROTEIN-METHIONINE-SULFOXIDE REDUCTASE"/>
    <property type="match status" value="1"/>
</dbReference>
<dbReference type="AlphaFoldDB" id="A0A7H1J9B9"/>
<feature type="domain" description="Oxidoreductase molybdopterin-binding" evidence="6">
    <location>
        <begin position="109"/>
        <end position="264"/>
    </location>
</feature>
<keyword evidence="4 5" id="KW-0560">Oxidoreductase</keyword>
<evidence type="ECO:0000256" key="1">
    <source>
        <dbReference type="ARBA" id="ARBA00022505"/>
    </source>
</evidence>
<comment type="cofactor">
    <cofactor evidence="5">
        <name>Mo-molybdopterin</name>
        <dbReference type="ChEBI" id="CHEBI:71302"/>
    </cofactor>
    <text evidence="5">Binds 1 Mo-molybdopterin (Mo-MPT) cofactor per subunit.</text>
</comment>
<feature type="binding site" evidence="5">
    <location>
        <position position="89"/>
    </location>
    <ligand>
        <name>Mo-molybdopterin</name>
        <dbReference type="ChEBI" id="CHEBI:71302"/>
    </ligand>
</feature>
<evidence type="ECO:0000256" key="5">
    <source>
        <dbReference type="HAMAP-Rule" id="MF_01206"/>
    </source>
</evidence>
<comment type="similarity">
    <text evidence="5">Belongs to the MsrP family.</text>
</comment>
<dbReference type="GO" id="GO:0030091">
    <property type="term" value="P:protein repair"/>
    <property type="evidence" value="ECO:0007669"/>
    <property type="project" value="UniProtKB-UniRule"/>
</dbReference>
<dbReference type="NCBIfam" id="NF003767">
    <property type="entry name" value="PRK05363.1"/>
    <property type="match status" value="1"/>
</dbReference>
<dbReference type="InterPro" id="IPR036374">
    <property type="entry name" value="OxRdtase_Mopterin-bd_sf"/>
</dbReference>
<protein>
    <recommendedName>
        <fullName evidence="5">Protein-methionine-sulfoxide reductase catalytic subunit MsrP</fullName>
        <ecNumber evidence="5">1.8.5.-</ecNumber>
    </recommendedName>
</protein>
<dbReference type="GO" id="GO:0046872">
    <property type="term" value="F:metal ion binding"/>
    <property type="evidence" value="ECO:0007669"/>
    <property type="project" value="UniProtKB-KW"/>
</dbReference>
<dbReference type="PANTHER" id="PTHR43032:SF3">
    <property type="entry name" value="PROTEIN-METHIONINE-SULFOXIDE REDUCTASE CATALYTIC SUBUNIT MSRP"/>
    <property type="match status" value="1"/>
</dbReference>
<dbReference type="SUPFAM" id="SSF56524">
    <property type="entry name" value="Oxidoreductase molybdopterin-binding domain"/>
    <property type="match status" value="1"/>
</dbReference>
<reference evidence="7 8" key="1">
    <citation type="submission" date="2020-09" db="EMBL/GenBank/DDBJ databases">
        <title>Complete genome sequence of an Arctic sea ice bacterium Marinomonas arctica BSI20414.</title>
        <authorList>
            <person name="Liao L."/>
            <person name="Chen B."/>
        </authorList>
    </citation>
    <scope>NUCLEOTIDE SEQUENCE [LARGE SCALE GENOMIC DNA]</scope>
    <source>
        <strain evidence="7 8">BSI20414</strain>
    </source>
</reference>
<evidence type="ECO:0000256" key="4">
    <source>
        <dbReference type="ARBA" id="ARBA00023002"/>
    </source>
</evidence>